<evidence type="ECO:0000256" key="26">
    <source>
        <dbReference type="ARBA" id="ARBA00023180"/>
    </source>
</evidence>
<evidence type="ECO:0000256" key="11">
    <source>
        <dbReference type="ARBA" id="ARBA00022604"/>
    </source>
</evidence>
<evidence type="ECO:0000256" key="9">
    <source>
        <dbReference type="ARBA" id="ARBA00022527"/>
    </source>
</evidence>
<keyword evidence="22" id="KW-1133">Transmembrane helix</keyword>
<dbReference type="GO" id="GO:0071363">
    <property type="term" value="P:cellular response to growth factor stimulus"/>
    <property type="evidence" value="ECO:0007669"/>
    <property type="project" value="TreeGrafter"/>
</dbReference>
<keyword evidence="9" id="KW-0723">Serine/threonine-protein kinase</keyword>
<dbReference type="GO" id="GO:0030154">
    <property type="term" value="P:cell differentiation"/>
    <property type="evidence" value="ECO:0007669"/>
    <property type="project" value="UniProtKB-KW"/>
</dbReference>
<keyword evidence="16" id="KW-0732">Signal</keyword>
<evidence type="ECO:0000256" key="20">
    <source>
        <dbReference type="ARBA" id="ARBA00022840"/>
    </source>
</evidence>
<evidence type="ECO:0000256" key="21">
    <source>
        <dbReference type="ARBA" id="ARBA00022842"/>
    </source>
</evidence>
<dbReference type="Gene3D" id="3.30.200.20">
    <property type="entry name" value="Phosphorylase Kinase, domain 1"/>
    <property type="match status" value="2"/>
</dbReference>
<dbReference type="InterPro" id="IPR015013">
    <property type="entry name" value="Transforming_GF_b_rcpt_2_ecto"/>
</dbReference>
<dbReference type="GO" id="GO:0005886">
    <property type="term" value="C:plasma membrane"/>
    <property type="evidence" value="ECO:0007669"/>
    <property type="project" value="UniProtKB-SubCell"/>
</dbReference>
<evidence type="ECO:0000256" key="6">
    <source>
        <dbReference type="ARBA" id="ARBA00012401"/>
    </source>
</evidence>
<evidence type="ECO:0000256" key="29">
    <source>
        <dbReference type="ARBA" id="ARBA00033122"/>
    </source>
</evidence>
<dbReference type="PROSITE" id="PS00107">
    <property type="entry name" value="PROTEIN_KINASE_ATP"/>
    <property type="match status" value="1"/>
</dbReference>
<dbReference type="Pfam" id="PF08917">
    <property type="entry name" value="ecTbetaR2"/>
    <property type="match status" value="1"/>
</dbReference>
<feature type="domain" description="Protein kinase" evidence="33">
    <location>
        <begin position="209"/>
        <end position="288"/>
    </location>
</feature>
<evidence type="ECO:0000256" key="17">
    <source>
        <dbReference type="ARBA" id="ARBA00022741"/>
    </source>
</evidence>
<evidence type="ECO:0000256" key="31">
    <source>
        <dbReference type="ARBA" id="ARBA00048773"/>
    </source>
</evidence>
<evidence type="ECO:0000256" key="2">
    <source>
        <dbReference type="ARBA" id="ARBA00001946"/>
    </source>
</evidence>
<dbReference type="Proteomes" id="UP000566314">
    <property type="component" value="Unassembled WGS sequence"/>
</dbReference>
<evidence type="ECO:0000313" key="35">
    <source>
        <dbReference type="Proteomes" id="UP000566314"/>
    </source>
</evidence>
<dbReference type="PANTHER" id="PTHR23255">
    <property type="entry name" value="TRANSFORMING GROWTH FACTOR-BETA RECEPTOR TYPE I AND II"/>
    <property type="match status" value="1"/>
</dbReference>
<comment type="catalytic activity">
    <reaction evidence="30">
        <text>L-seryl-[receptor-protein] + ATP = O-phospho-L-seryl-[receptor-protein] + ADP + H(+)</text>
        <dbReference type="Rhea" id="RHEA:18673"/>
        <dbReference type="Rhea" id="RHEA-COMP:11022"/>
        <dbReference type="Rhea" id="RHEA-COMP:11023"/>
        <dbReference type="ChEBI" id="CHEBI:15378"/>
        <dbReference type="ChEBI" id="CHEBI:29999"/>
        <dbReference type="ChEBI" id="CHEBI:30616"/>
        <dbReference type="ChEBI" id="CHEBI:83421"/>
        <dbReference type="ChEBI" id="CHEBI:456216"/>
        <dbReference type="EC" id="2.7.11.30"/>
    </reaction>
</comment>
<evidence type="ECO:0000256" key="3">
    <source>
        <dbReference type="ARBA" id="ARBA00004251"/>
    </source>
</evidence>
<dbReference type="Gene3D" id="2.10.60.10">
    <property type="entry name" value="CD59"/>
    <property type="match status" value="1"/>
</dbReference>
<keyword evidence="27" id="KW-0464">Manganese</keyword>
<dbReference type="GO" id="GO:0007507">
    <property type="term" value="P:heart development"/>
    <property type="evidence" value="ECO:0007669"/>
    <property type="project" value="TreeGrafter"/>
</dbReference>
<evidence type="ECO:0000256" key="7">
    <source>
        <dbReference type="ARBA" id="ARBA00017567"/>
    </source>
</evidence>
<dbReference type="InterPro" id="IPR000719">
    <property type="entry name" value="Prot_kinase_dom"/>
</dbReference>
<dbReference type="EMBL" id="VZTT01031121">
    <property type="protein sequence ID" value="NXU00372.1"/>
    <property type="molecule type" value="Genomic_DNA"/>
</dbReference>
<protein>
    <recommendedName>
        <fullName evidence="7">TGF-beta receptor type-2</fullName>
        <ecNumber evidence="6">2.7.11.30</ecNumber>
    </recommendedName>
    <alternativeName>
        <fullName evidence="28">TGF-beta type II receptor</fullName>
    </alternativeName>
    <alternativeName>
        <fullName evidence="29">Transforming growth factor-beta receptor type II</fullName>
    </alternativeName>
</protein>
<dbReference type="SUPFAM" id="SSF57302">
    <property type="entry name" value="Snake toxin-like"/>
    <property type="match status" value="1"/>
</dbReference>
<gene>
    <name evidence="34" type="primary">Tgfbr2_1</name>
    <name evidence="34" type="ORF">BUPERY_R00951</name>
</gene>
<evidence type="ECO:0000256" key="4">
    <source>
        <dbReference type="ARBA" id="ARBA00004285"/>
    </source>
</evidence>
<evidence type="ECO:0000256" key="14">
    <source>
        <dbReference type="ARBA" id="ARBA00022703"/>
    </source>
</evidence>
<keyword evidence="26" id="KW-0325">Glycoprotein</keyword>
<keyword evidence="23" id="KW-0472">Membrane</keyword>
<keyword evidence="18" id="KW-0418">Kinase</keyword>
<dbReference type="InterPro" id="IPR000333">
    <property type="entry name" value="TGFB_receptor"/>
</dbReference>
<comment type="catalytic activity">
    <reaction evidence="31">
        <text>L-threonyl-[receptor-protein] + ATP = O-phospho-L-threonyl-[receptor-protein] + ADP + H(+)</text>
        <dbReference type="Rhea" id="RHEA:44880"/>
        <dbReference type="Rhea" id="RHEA-COMP:11024"/>
        <dbReference type="Rhea" id="RHEA-COMP:11025"/>
        <dbReference type="ChEBI" id="CHEBI:15378"/>
        <dbReference type="ChEBI" id="CHEBI:30013"/>
        <dbReference type="ChEBI" id="CHEBI:30616"/>
        <dbReference type="ChEBI" id="CHEBI:61977"/>
        <dbReference type="ChEBI" id="CHEBI:456216"/>
        <dbReference type="EC" id="2.7.11.30"/>
    </reaction>
</comment>
<keyword evidence="12" id="KW-0808">Transferase</keyword>
<evidence type="ECO:0000256" key="15">
    <source>
        <dbReference type="ARBA" id="ARBA00022723"/>
    </source>
</evidence>
<evidence type="ECO:0000313" key="34">
    <source>
        <dbReference type="EMBL" id="NXU00372.1"/>
    </source>
</evidence>
<dbReference type="GO" id="GO:0006915">
    <property type="term" value="P:apoptotic process"/>
    <property type="evidence" value="ECO:0007669"/>
    <property type="project" value="UniProtKB-KW"/>
</dbReference>
<comment type="subcellular location">
    <subcellularLocation>
        <location evidence="3">Cell membrane</location>
        <topology evidence="3">Single-pass type I membrane protein</topology>
    </subcellularLocation>
    <subcellularLocation>
        <location evidence="4">Membrane raft</location>
    </subcellularLocation>
</comment>
<evidence type="ECO:0000256" key="27">
    <source>
        <dbReference type="ARBA" id="ARBA00023211"/>
    </source>
</evidence>
<name>A0A7L3H614_9PASS</name>
<evidence type="ECO:0000256" key="28">
    <source>
        <dbReference type="ARBA" id="ARBA00032053"/>
    </source>
</evidence>
<dbReference type="GO" id="GO:0043235">
    <property type="term" value="C:receptor complex"/>
    <property type="evidence" value="ECO:0007669"/>
    <property type="project" value="TreeGrafter"/>
</dbReference>
<evidence type="ECO:0000256" key="22">
    <source>
        <dbReference type="ARBA" id="ARBA00022989"/>
    </source>
</evidence>
<keyword evidence="8" id="KW-1003">Cell membrane</keyword>
<keyword evidence="14" id="KW-0053">Apoptosis</keyword>
<proteinExistence type="inferred from homology"/>
<keyword evidence="10" id="KW-0597">Phosphoprotein</keyword>
<evidence type="ECO:0000256" key="12">
    <source>
        <dbReference type="ARBA" id="ARBA00022679"/>
    </source>
</evidence>
<comment type="cofactor">
    <cofactor evidence="2">
        <name>Mg(2+)</name>
        <dbReference type="ChEBI" id="CHEBI:18420"/>
    </cofactor>
</comment>
<comment type="caution">
    <text evidence="34">The sequence shown here is derived from an EMBL/GenBank/DDBJ whole genome shotgun (WGS) entry which is preliminary data.</text>
</comment>
<feature type="non-terminal residue" evidence="34">
    <location>
        <position position="1"/>
    </location>
</feature>
<evidence type="ECO:0000256" key="25">
    <source>
        <dbReference type="ARBA" id="ARBA00023170"/>
    </source>
</evidence>
<evidence type="ECO:0000256" key="23">
    <source>
        <dbReference type="ARBA" id="ARBA00023136"/>
    </source>
</evidence>
<dbReference type="AlphaFoldDB" id="A0A7L3H614"/>
<evidence type="ECO:0000259" key="33">
    <source>
        <dbReference type="PROSITE" id="PS50011"/>
    </source>
</evidence>
<keyword evidence="19" id="KW-0221">Differentiation</keyword>
<evidence type="ECO:0000256" key="18">
    <source>
        <dbReference type="ARBA" id="ARBA00022777"/>
    </source>
</evidence>
<comment type="cofactor">
    <cofactor evidence="1">
        <name>Mn(2+)</name>
        <dbReference type="ChEBI" id="CHEBI:29035"/>
    </cofactor>
</comment>
<evidence type="ECO:0000256" key="16">
    <source>
        <dbReference type="ARBA" id="ARBA00022729"/>
    </source>
</evidence>
<dbReference type="EC" id="2.7.11.30" evidence="6"/>
<dbReference type="GO" id="GO:0005026">
    <property type="term" value="F:transforming growth factor beta receptor activity, type II"/>
    <property type="evidence" value="ECO:0007669"/>
    <property type="project" value="InterPro"/>
</dbReference>
<dbReference type="PANTHER" id="PTHR23255:SF55">
    <property type="entry name" value="TGF-BETA RECEPTOR TYPE-2"/>
    <property type="match status" value="1"/>
</dbReference>
<keyword evidence="13" id="KW-0812">Transmembrane</keyword>
<dbReference type="InterPro" id="IPR011009">
    <property type="entry name" value="Kinase-like_dom_sf"/>
</dbReference>
<evidence type="ECO:0000256" key="30">
    <source>
        <dbReference type="ARBA" id="ARBA00047681"/>
    </source>
</evidence>
<evidence type="ECO:0000256" key="32">
    <source>
        <dbReference type="PROSITE-ProRule" id="PRU10141"/>
    </source>
</evidence>
<evidence type="ECO:0000256" key="13">
    <source>
        <dbReference type="ARBA" id="ARBA00022692"/>
    </source>
</evidence>
<keyword evidence="20 32" id="KW-0067">ATP-binding</keyword>
<feature type="non-terminal residue" evidence="34">
    <location>
        <position position="288"/>
    </location>
</feature>
<keyword evidence="21" id="KW-0460">Magnesium</keyword>
<dbReference type="CDD" id="cd23538">
    <property type="entry name" value="TFP_LU_ECD_TGFR2"/>
    <property type="match status" value="1"/>
</dbReference>
<sequence length="288" mass="32731">RNKESGLKMPNLCKFCDIKVTTCSNQHQCRSNCNITSICEKSSEVCVAIWRQNDENVTLETICHDPRETLYGHFLDDYHSEQCLMREKKDDGGLMFMCSCTGEECNDMLIFTPGRYYHLPCIPTFLASNINCITLMSFGITFCGGELLMAGAILIFFESCKIATFLFCVLRVLLPARLDVCAIMLDDDRSDISSTCANNINHNTELLPIELDVVVGKGRFAEVYKAKLKQNTSEQYETVAKDIFSDVNLKHENILQFLTAEERKTDLGKQYWLITAFHAKGNLQEYLT</sequence>
<dbReference type="GO" id="GO:0045121">
    <property type="term" value="C:membrane raft"/>
    <property type="evidence" value="ECO:0007669"/>
    <property type="project" value="UniProtKB-SubCell"/>
</dbReference>
<evidence type="ECO:0000256" key="1">
    <source>
        <dbReference type="ARBA" id="ARBA00001936"/>
    </source>
</evidence>
<dbReference type="PROSITE" id="PS50011">
    <property type="entry name" value="PROTEIN_KINASE_DOM"/>
    <property type="match status" value="1"/>
</dbReference>
<reference evidence="34 35" key="1">
    <citation type="submission" date="2019-09" db="EMBL/GenBank/DDBJ databases">
        <title>Bird 10,000 Genomes (B10K) Project - Family phase.</title>
        <authorList>
            <person name="Zhang G."/>
        </authorList>
    </citation>
    <scope>NUCLEOTIDE SEQUENCE [LARGE SCALE GENOMIC DNA]</scope>
    <source>
        <strain evidence="34">B10K-DU-012-02</strain>
    </source>
</reference>
<keyword evidence="35" id="KW-1185">Reference proteome</keyword>
<dbReference type="InterPro" id="IPR045860">
    <property type="entry name" value="Snake_toxin-like_sf"/>
</dbReference>
<organism evidence="34 35">
    <name type="scientific">Buphagus erythrorhynchus</name>
    <name type="common">red-billed oxpecker</name>
    <dbReference type="NCBI Taxonomy" id="245048"/>
    <lineage>
        <taxon>Eukaryota</taxon>
        <taxon>Metazoa</taxon>
        <taxon>Chordata</taxon>
        <taxon>Craniata</taxon>
        <taxon>Vertebrata</taxon>
        <taxon>Euteleostomi</taxon>
        <taxon>Archelosauria</taxon>
        <taxon>Archosauria</taxon>
        <taxon>Dinosauria</taxon>
        <taxon>Saurischia</taxon>
        <taxon>Theropoda</taxon>
        <taxon>Coelurosauria</taxon>
        <taxon>Aves</taxon>
        <taxon>Neognathae</taxon>
        <taxon>Neoaves</taxon>
        <taxon>Telluraves</taxon>
        <taxon>Australaves</taxon>
        <taxon>Passeriformes</taxon>
        <taxon>Sturnidae</taxon>
        <taxon>Buphagus</taxon>
    </lineage>
</organism>
<accession>A0A7L3H614</accession>
<dbReference type="OrthoDB" id="547665at2759"/>
<comment type="similarity">
    <text evidence="5">Belongs to the protein kinase superfamily. TKL Ser/Thr protein kinase family. TGFB receptor subfamily.</text>
</comment>
<dbReference type="SUPFAM" id="SSF56112">
    <property type="entry name" value="Protein kinase-like (PK-like)"/>
    <property type="match status" value="1"/>
</dbReference>
<evidence type="ECO:0000256" key="8">
    <source>
        <dbReference type="ARBA" id="ARBA00022475"/>
    </source>
</evidence>
<dbReference type="FunFam" id="2.10.60.10:FF:000009">
    <property type="entry name" value="TGF-beta receptor type-2"/>
    <property type="match status" value="1"/>
</dbReference>
<keyword evidence="17 32" id="KW-0547">Nucleotide-binding</keyword>
<dbReference type="GO" id="GO:0005524">
    <property type="term" value="F:ATP binding"/>
    <property type="evidence" value="ECO:0007669"/>
    <property type="project" value="UniProtKB-UniRule"/>
</dbReference>
<keyword evidence="15" id="KW-0479">Metal-binding</keyword>
<evidence type="ECO:0000256" key="24">
    <source>
        <dbReference type="ARBA" id="ARBA00023157"/>
    </source>
</evidence>
<dbReference type="GO" id="GO:0046872">
    <property type="term" value="F:metal ion binding"/>
    <property type="evidence" value="ECO:0007669"/>
    <property type="project" value="UniProtKB-KW"/>
</dbReference>
<keyword evidence="11" id="KW-0341">Growth regulation</keyword>
<dbReference type="InterPro" id="IPR017441">
    <property type="entry name" value="Protein_kinase_ATP_BS"/>
</dbReference>
<keyword evidence="24" id="KW-1015">Disulfide bond</keyword>
<evidence type="ECO:0000256" key="5">
    <source>
        <dbReference type="ARBA" id="ARBA00009605"/>
    </source>
</evidence>
<keyword evidence="25" id="KW-0675">Receptor</keyword>
<evidence type="ECO:0000256" key="19">
    <source>
        <dbReference type="ARBA" id="ARBA00022782"/>
    </source>
</evidence>
<evidence type="ECO:0000256" key="10">
    <source>
        <dbReference type="ARBA" id="ARBA00022553"/>
    </source>
</evidence>
<feature type="binding site" evidence="32">
    <location>
        <position position="241"/>
    </location>
    <ligand>
        <name>ATP</name>
        <dbReference type="ChEBI" id="CHEBI:30616"/>
    </ligand>
</feature>